<comment type="caution">
    <text evidence="2">The sequence shown here is derived from an EMBL/GenBank/DDBJ whole genome shotgun (WGS) entry which is preliminary data.</text>
</comment>
<dbReference type="AlphaFoldDB" id="A0A7W8GAP7"/>
<evidence type="ECO:0000313" key="2">
    <source>
        <dbReference type="EMBL" id="MBB5226887.1"/>
    </source>
</evidence>
<evidence type="ECO:0000256" key="1">
    <source>
        <dbReference type="SAM" id="SignalP"/>
    </source>
</evidence>
<keyword evidence="1" id="KW-0732">Signal</keyword>
<dbReference type="Gene3D" id="3.40.50.10610">
    <property type="entry name" value="ABC-type transport auxiliary lipoprotein component"/>
    <property type="match status" value="1"/>
</dbReference>
<dbReference type="Proteomes" id="UP000518887">
    <property type="component" value="Unassembled WGS sequence"/>
</dbReference>
<accession>A0A7W8GAP7</accession>
<keyword evidence="3" id="KW-1185">Reference proteome</keyword>
<proteinExistence type="predicted"/>
<dbReference type="EMBL" id="JACHFQ010000007">
    <property type="protein sequence ID" value="MBB5226887.1"/>
    <property type="molecule type" value="Genomic_DNA"/>
</dbReference>
<protein>
    <recommendedName>
        <fullName evidence="4">Lipoprotein</fullName>
    </recommendedName>
</protein>
<sequence>MKKKLLLLLLSLNLCAFIAAKKPVPKITVAPVSFLNAGAEDGWIPIFVQAQLTSDIQNFSDFTVIDRMAADAIMGEQKRAEQKAYLNNTKADFEYASLVNADYVVVTNLVKKGNSYSFTCTAHDVKKATVIGKSHSAASVSESALRNGSAIHSASYEILRGLGIKEKKLAALKQSGAESQTSEVESNYYTAKGIIQEEKDDGNFIAVLNYYKKAIEACNRNTEASSRLKSYGEWLYGSNLGSTAQADIQKRKRWQAIWQTVRQYNLENWAYTVYNPADLKIHSIDYNRGTADYILPVKYKINPDCVRLYNEVLSAYNSTTKLGDWGLDTSFWRELTKAEVRTLIDSGYYDSECRFYSTTPGYGDPSQVKAFREELFQEITFFGRRPYPRLDSALTLTAALQDKNGRSIASDTIRTIHGEGDIALQNVFSHYIDYDIKSDFKTANFVFKNIAVSKMDGDFKIIIKSN</sequence>
<evidence type="ECO:0000313" key="3">
    <source>
        <dbReference type="Proteomes" id="UP000518887"/>
    </source>
</evidence>
<gene>
    <name evidence="2" type="ORF">HNP76_002275</name>
</gene>
<name>A0A7W8GAP7_9SPIR</name>
<feature type="signal peptide" evidence="1">
    <location>
        <begin position="1"/>
        <end position="19"/>
    </location>
</feature>
<feature type="chain" id="PRO_5031478892" description="Lipoprotein" evidence="1">
    <location>
        <begin position="20"/>
        <end position="466"/>
    </location>
</feature>
<reference evidence="2 3" key="1">
    <citation type="submission" date="2020-08" db="EMBL/GenBank/DDBJ databases">
        <title>Genomic Encyclopedia of Type Strains, Phase IV (KMG-IV): sequencing the most valuable type-strain genomes for metagenomic binning, comparative biology and taxonomic classification.</title>
        <authorList>
            <person name="Goeker M."/>
        </authorList>
    </citation>
    <scope>NUCLEOTIDE SEQUENCE [LARGE SCALE GENOMIC DNA]</scope>
    <source>
        <strain evidence="2 3">DSM 103462</strain>
    </source>
</reference>
<evidence type="ECO:0008006" key="4">
    <source>
        <dbReference type="Google" id="ProtNLM"/>
    </source>
</evidence>
<dbReference type="RefSeq" id="WP_184660571.1">
    <property type="nucleotide sequence ID" value="NZ_CP031518.1"/>
</dbReference>
<organism evidence="2 3">
    <name type="scientific">Treponema ruminis</name>
    <dbReference type="NCBI Taxonomy" id="744515"/>
    <lineage>
        <taxon>Bacteria</taxon>
        <taxon>Pseudomonadati</taxon>
        <taxon>Spirochaetota</taxon>
        <taxon>Spirochaetia</taxon>
        <taxon>Spirochaetales</taxon>
        <taxon>Treponemataceae</taxon>
        <taxon>Treponema</taxon>
    </lineage>
</organism>